<dbReference type="InterPro" id="IPR016181">
    <property type="entry name" value="Acyl_CoA_acyltransferase"/>
</dbReference>
<sequence length="306" mass="34159">MRATVVATPYPLPFTIGSRRLLAVEREVAPIAFTLEDILSGRLPGVPAIGHGEGYRVLSAPAHAEKRLREAMPGFLIGAREDYERSFIAMSGSYEDYLARFSGKTRSTLRRKRRKVEQAGGGDLDMRTYLTPAEMDQFLQLAIPLSRRTYQARLLDAGLPDDKDARAEMRELAADDRVRAYILFLDQQPIAYLYLPVAGHTLVYAHLGYDPDYAELSPGTVLQMAALERLFAEDRFQFFDFTEGDGAHKKLFRTGSVPCASFLMLRPSWANRALLNAHGLFEAGVAGAKQLAERSGFAATLRKRLR</sequence>
<protein>
    <submittedName>
        <fullName evidence="2">CelD/BcsL family acetyltransferase involved in cellulose biosynthesis</fullName>
    </submittedName>
</protein>
<gene>
    <name evidence="2" type="ORF">QOZ97_001587</name>
</gene>
<dbReference type="Gene3D" id="3.40.630.30">
    <property type="match status" value="1"/>
</dbReference>
<dbReference type="Pfam" id="PF13480">
    <property type="entry name" value="Acetyltransf_6"/>
    <property type="match status" value="1"/>
</dbReference>
<dbReference type="Proteomes" id="UP001238601">
    <property type="component" value="Unassembled WGS sequence"/>
</dbReference>
<evidence type="ECO:0000313" key="3">
    <source>
        <dbReference type="Proteomes" id="UP001238601"/>
    </source>
</evidence>
<feature type="domain" description="BioF2-like acetyltransferase" evidence="1">
    <location>
        <begin position="104"/>
        <end position="250"/>
    </location>
</feature>
<keyword evidence="3" id="KW-1185">Reference proteome</keyword>
<comment type="caution">
    <text evidence="2">The sequence shown here is derived from an EMBL/GenBank/DDBJ whole genome shotgun (WGS) entry which is preliminary data.</text>
</comment>
<organism evidence="2 3">
    <name type="scientific">Qipengyuania citrea</name>
    <dbReference type="NCBI Taxonomy" id="225971"/>
    <lineage>
        <taxon>Bacteria</taxon>
        <taxon>Pseudomonadati</taxon>
        <taxon>Pseudomonadota</taxon>
        <taxon>Alphaproteobacteria</taxon>
        <taxon>Sphingomonadales</taxon>
        <taxon>Erythrobacteraceae</taxon>
        <taxon>Qipengyuania</taxon>
    </lineage>
</organism>
<dbReference type="SUPFAM" id="SSF55729">
    <property type="entry name" value="Acyl-CoA N-acyltransferases (Nat)"/>
    <property type="match status" value="1"/>
</dbReference>
<accession>A0ABU0NAS4</accession>
<evidence type="ECO:0000313" key="2">
    <source>
        <dbReference type="EMBL" id="MDQ0566054.1"/>
    </source>
</evidence>
<name>A0ABU0NAS4_9SPHN</name>
<evidence type="ECO:0000259" key="1">
    <source>
        <dbReference type="Pfam" id="PF13480"/>
    </source>
</evidence>
<dbReference type="EMBL" id="JAUSWK010000002">
    <property type="protein sequence ID" value="MDQ0566054.1"/>
    <property type="molecule type" value="Genomic_DNA"/>
</dbReference>
<dbReference type="InterPro" id="IPR038740">
    <property type="entry name" value="BioF2-like_GNAT_dom"/>
</dbReference>
<dbReference type="RefSeq" id="WP_307019739.1">
    <property type="nucleotide sequence ID" value="NZ_JAUSWK010000002.1"/>
</dbReference>
<dbReference type="GeneID" id="93686415"/>
<reference evidence="2 3" key="1">
    <citation type="submission" date="2023-07" db="EMBL/GenBank/DDBJ databases">
        <title>Genomic Encyclopedia of Type Strains, Phase IV (KMG-IV): sequencing the most valuable type-strain genomes for metagenomic binning, comparative biology and taxonomic classification.</title>
        <authorList>
            <person name="Goeker M."/>
        </authorList>
    </citation>
    <scope>NUCLEOTIDE SEQUENCE [LARGE SCALE GENOMIC DNA]</scope>
    <source>
        <strain evidence="2 3">DSM 14432</strain>
    </source>
</reference>
<proteinExistence type="predicted"/>